<proteinExistence type="predicted"/>
<reference evidence="4 5" key="1">
    <citation type="submission" date="2016-09" db="EMBL/GenBank/DDBJ databases">
        <title>Vagococcus teuberi sp. nov., isolated from the Malian artisanal sour milk fene.</title>
        <authorList>
            <person name="Wullschleger S."/>
            <person name="Seifert C."/>
            <person name="Baumgartner S."/>
            <person name="Lacroix C."/>
            <person name="Bonfoh B."/>
            <person name="Stevens M.J."/>
            <person name="Meile L."/>
        </authorList>
    </citation>
    <scope>NUCLEOTIDE SEQUENCE [LARGE SCALE GENOMIC DNA]</scope>
    <source>
        <strain evidence="4 5">DSM 21459</strain>
    </source>
</reference>
<dbReference type="STRING" id="519472.BHY08_02525"/>
<dbReference type="Gene3D" id="1.10.357.10">
    <property type="entry name" value="Tetracycline Repressor, domain 2"/>
    <property type="match status" value="1"/>
</dbReference>
<dbReference type="RefSeq" id="WP_071456375.1">
    <property type="nucleotide sequence ID" value="NZ_CP017267.1"/>
</dbReference>
<keyword evidence="1 2" id="KW-0238">DNA-binding</keyword>
<sequence length="186" mass="21972">MASTGSLITKKVIAYSLKDLLKTTPYQKISIKDIMSHAEYRRQTFYDHFTDKDDLIVWIYQQELTEIVQHFVTYDHWTVIIKRLVDYFEKNQVFYQKTLLESYVFDAQLSNQLEHFIYYLLTHQTNQHDLPYKPKETATFFAFAITGTIKDWLFHDCQLSKGAITELITNQLTVLLPSNKTDISVL</sequence>
<dbReference type="InterPro" id="IPR001647">
    <property type="entry name" value="HTH_TetR"/>
</dbReference>
<dbReference type="PANTHER" id="PTHR43479">
    <property type="entry name" value="ACREF/ENVCD OPERON REPRESSOR-RELATED"/>
    <property type="match status" value="1"/>
</dbReference>
<evidence type="ECO:0000313" key="5">
    <source>
        <dbReference type="Proteomes" id="UP000191200"/>
    </source>
</evidence>
<dbReference type="KEGG" id="vte:BHY08_02525"/>
<keyword evidence="4" id="KW-0808">Transferase</keyword>
<dbReference type="Pfam" id="PF14278">
    <property type="entry name" value="TetR_C_8"/>
    <property type="match status" value="1"/>
</dbReference>
<dbReference type="GO" id="GO:0016301">
    <property type="term" value="F:kinase activity"/>
    <property type="evidence" value="ECO:0007669"/>
    <property type="project" value="UniProtKB-KW"/>
</dbReference>
<dbReference type="InterPro" id="IPR039532">
    <property type="entry name" value="TetR_C_Firmicutes"/>
</dbReference>
<dbReference type="AlphaFoldDB" id="A0A1J0A4G6"/>
<keyword evidence="5" id="KW-1185">Reference proteome</keyword>
<dbReference type="OrthoDB" id="9810250at2"/>
<evidence type="ECO:0000313" key="4">
    <source>
        <dbReference type="EMBL" id="APB30799.1"/>
    </source>
</evidence>
<dbReference type="InterPro" id="IPR050624">
    <property type="entry name" value="HTH-type_Tx_Regulator"/>
</dbReference>
<evidence type="ECO:0000256" key="2">
    <source>
        <dbReference type="PROSITE-ProRule" id="PRU00335"/>
    </source>
</evidence>
<evidence type="ECO:0000259" key="3">
    <source>
        <dbReference type="PROSITE" id="PS50977"/>
    </source>
</evidence>
<dbReference type="InterPro" id="IPR012738">
    <property type="entry name" value="Tscrpt_reg_DhaS"/>
</dbReference>
<dbReference type="EMBL" id="CP017267">
    <property type="protein sequence ID" value="APB30799.1"/>
    <property type="molecule type" value="Genomic_DNA"/>
</dbReference>
<dbReference type="GO" id="GO:0003677">
    <property type="term" value="F:DNA binding"/>
    <property type="evidence" value="ECO:0007669"/>
    <property type="project" value="UniProtKB-UniRule"/>
</dbReference>
<dbReference type="PANTHER" id="PTHR43479:SF7">
    <property type="entry name" value="TETR-FAMILY TRANSCRIPTIONAL REGULATOR"/>
    <property type="match status" value="1"/>
</dbReference>
<dbReference type="PROSITE" id="PS50977">
    <property type="entry name" value="HTH_TETR_2"/>
    <property type="match status" value="1"/>
</dbReference>
<feature type="domain" description="HTH tetR-type" evidence="3">
    <location>
        <begin position="7"/>
        <end position="67"/>
    </location>
</feature>
<evidence type="ECO:0000256" key="1">
    <source>
        <dbReference type="ARBA" id="ARBA00023125"/>
    </source>
</evidence>
<dbReference type="Proteomes" id="UP000191200">
    <property type="component" value="Chromosome"/>
</dbReference>
<organism evidence="4 5">
    <name type="scientific">Vagococcus teuberi</name>
    <dbReference type="NCBI Taxonomy" id="519472"/>
    <lineage>
        <taxon>Bacteria</taxon>
        <taxon>Bacillati</taxon>
        <taxon>Bacillota</taxon>
        <taxon>Bacilli</taxon>
        <taxon>Lactobacillales</taxon>
        <taxon>Enterococcaceae</taxon>
        <taxon>Vagococcus</taxon>
    </lineage>
</organism>
<dbReference type="Pfam" id="PF00440">
    <property type="entry name" value="TetR_N"/>
    <property type="match status" value="1"/>
</dbReference>
<accession>A0A1J0A4G6</accession>
<dbReference type="InterPro" id="IPR009057">
    <property type="entry name" value="Homeodomain-like_sf"/>
</dbReference>
<gene>
    <name evidence="4" type="ORF">BHY08_02525</name>
</gene>
<dbReference type="SUPFAM" id="SSF46689">
    <property type="entry name" value="Homeodomain-like"/>
    <property type="match status" value="1"/>
</dbReference>
<feature type="DNA-binding region" description="H-T-H motif" evidence="2">
    <location>
        <begin position="30"/>
        <end position="49"/>
    </location>
</feature>
<name>A0A1J0A4G6_9ENTE</name>
<dbReference type="NCBIfam" id="TIGR02366">
    <property type="entry name" value="DHAK_reg"/>
    <property type="match status" value="1"/>
</dbReference>
<protein>
    <submittedName>
        <fullName evidence="4">Dihydroxyacetone kinase transcriptional activator DhaS</fullName>
    </submittedName>
</protein>
<keyword evidence="4" id="KW-0418">Kinase</keyword>